<name>A0A839HSB2_9BURK</name>
<dbReference type="CDD" id="cd03215">
    <property type="entry name" value="ABC_Carb_Monos_II"/>
    <property type="match status" value="1"/>
</dbReference>
<organism evidence="7 8">
    <name type="scientific">Aquariibacter albus</name>
    <dbReference type="NCBI Taxonomy" id="2759899"/>
    <lineage>
        <taxon>Bacteria</taxon>
        <taxon>Pseudomonadati</taxon>
        <taxon>Pseudomonadota</taxon>
        <taxon>Betaproteobacteria</taxon>
        <taxon>Burkholderiales</taxon>
        <taxon>Sphaerotilaceae</taxon>
        <taxon>Aquariibacter</taxon>
    </lineage>
</organism>
<dbReference type="InterPro" id="IPR027417">
    <property type="entry name" value="P-loop_NTPase"/>
</dbReference>
<dbReference type="EMBL" id="JACIVI010000001">
    <property type="protein sequence ID" value="MBB1160694.1"/>
    <property type="molecule type" value="Genomic_DNA"/>
</dbReference>
<feature type="domain" description="ABC transporter" evidence="6">
    <location>
        <begin position="17"/>
        <end position="252"/>
    </location>
</feature>
<dbReference type="InterPro" id="IPR003593">
    <property type="entry name" value="AAA+_ATPase"/>
</dbReference>
<comment type="caution">
    <text evidence="7">The sequence shown here is derived from an EMBL/GenBank/DDBJ whole genome shotgun (WGS) entry which is preliminary data.</text>
</comment>
<dbReference type="AlphaFoldDB" id="A0A839HSB2"/>
<dbReference type="Gene3D" id="3.40.50.300">
    <property type="entry name" value="P-loop containing nucleotide triphosphate hydrolases"/>
    <property type="match status" value="2"/>
</dbReference>
<keyword evidence="1" id="KW-1003">Cell membrane</keyword>
<dbReference type="InterPro" id="IPR050107">
    <property type="entry name" value="ABC_carbohydrate_import_ATPase"/>
</dbReference>
<evidence type="ECO:0000256" key="1">
    <source>
        <dbReference type="ARBA" id="ARBA00022475"/>
    </source>
</evidence>
<evidence type="ECO:0000259" key="6">
    <source>
        <dbReference type="PROSITE" id="PS50893"/>
    </source>
</evidence>
<dbReference type="CDD" id="cd03216">
    <property type="entry name" value="ABC_Carb_Monos_I"/>
    <property type="match status" value="1"/>
</dbReference>
<dbReference type="SMART" id="SM00382">
    <property type="entry name" value="AAA"/>
    <property type="match status" value="1"/>
</dbReference>
<evidence type="ECO:0000256" key="4">
    <source>
        <dbReference type="ARBA" id="ARBA00022741"/>
    </source>
</evidence>
<dbReference type="Pfam" id="PF00005">
    <property type="entry name" value="ABC_tran"/>
    <property type="match status" value="2"/>
</dbReference>
<dbReference type="PROSITE" id="PS00211">
    <property type="entry name" value="ABC_TRANSPORTER_1"/>
    <property type="match status" value="1"/>
</dbReference>
<dbReference type="PANTHER" id="PTHR43790">
    <property type="entry name" value="CARBOHYDRATE TRANSPORT ATP-BINDING PROTEIN MG119-RELATED"/>
    <property type="match status" value="1"/>
</dbReference>
<dbReference type="InterPro" id="IPR003439">
    <property type="entry name" value="ABC_transporter-like_ATP-bd"/>
</dbReference>
<dbReference type="RefSeq" id="WP_182660878.1">
    <property type="nucleotide sequence ID" value="NZ_JACIVI010000001.1"/>
</dbReference>
<keyword evidence="3" id="KW-0677">Repeat</keyword>
<dbReference type="SUPFAM" id="SSF52540">
    <property type="entry name" value="P-loop containing nucleoside triphosphate hydrolases"/>
    <property type="match status" value="2"/>
</dbReference>
<dbReference type="GO" id="GO:0005524">
    <property type="term" value="F:ATP binding"/>
    <property type="evidence" value="ECO:0007669"/>
    <property type="project" value="UniProtKB-KW"/>
</dbReference>
<keyword evidence="1" id="KW-0472">Membrane</keyword>
<accession>A0A839HSB2</accession>
<keyword evidence="4" id="KW-0547">Nucleotide-binding</keyword>
<dbReference type="InterPro" id="IPR017871">
    <property type="entry name" value="ABC_transporter-like_CS"/>
</dbReference>
<evidence type="ECO:0000313" key="8">
    <source>
        <dbReference type="Proteomes" id="UP000586093"/>
    </source>
</evidence>
<keyword evidence="2" id="KW-0762">Sugar transport</keyword>
<sequence length="537" mass="56820">MTMRIPPELIPTGAARVEMIDFSKRFGALQALDAVSLTVEAGSFHALLGENGAGKSTLVKSLIGFYRPDRGTVLVDGREQLITSPREAAALGLGMIFQHFTVVPGMTVAENLALARRDLGALIDWRAERAALADFMATAPFPLSLDARVAHLAAGEKQKLEILKALYAKRRFLVLDEPTSVLTPQEADEVLGRVRAMCREGLLSVLIITHKFREVFGYCDEVTVLRRGRPAGGARVAATHRDELAGWMMGQAAPALPLGEAPGPAPAIATAPLAAPPVAGTPRLRVHGLRVLGEAGLPVLDGLSLAVQPGEIVGIAGVSGNGQRELMDALTGVLPRAAGTVEVDGQAYRPTRAQMARHGVRSLPEEPLQRACVGRLPVAENLALRRFDRPPLARGPWLSRRALRAQAVEKIAAYGVKTPGPEAPIDTLSGGNVQRAVLARELEGAPRLLIVANPCFGLDFQASAEIHARLRAARDAGCGVLLISEDLDELLALATRLLVLSHGEIVLDAAAAGLDLATIGRAMAGERLEPPALPEAA</sequence>
<dbReference type="GO" id="GO:0016887">
    <property type="term" value="F:ATP hydrolysis activity"/>
    <property type="evidence" value="ECO:0007669"/>
    <property type="project" value="InterPro"/>
</dbReference>
<evidence type="ECO:0000256" key="5">
    <source>
        <dbReference type="ARBA" id="ARBA00022840"/>
    </source>
</evidence>
<proteinExistence type="predicted"/>
<reference evidence="7 8" key="1">
    <citation type="submission" date="2020-08" db="EMBL/GenBank/DDBJ databases">
        <title>Aquariorum lacteus gen. nov., sp. nov., a new member of the family Comamonadaceae, isolated from freshwater aquarium.</title>
        <authorList>
            <person name="Chun S.-J."/>
        </authorList>
    </citation>
    <scope>NUCLEOTIDE SEQUENCE [LARGE SCALE GENOMIC DNA]</scope>
    <source>
        <strain evidence="7 8">SJAQ100</strain>
    </source>
</reference>
<protein>
    <submittedName>
        <fullName evidence="7">ABC transporter ATP-binding protein</fullName>
    </submittedName>
</protein>
<keyword evidence="2" id="KW-0813">Transport</keyword>
<keyword evidence="5 7" id="KW-0067">ATP-binding</keyword>
<feature type="domain" description="ABC transporter" evidence="6">
    <location>
        <begin position="284"/>
        <end position="527"/>
    </location>
</feature>
<gene>
    <name evidence="7" type="ORF">H4F90_01695</name>
</gene>
<dbReference type="PANTHER" id="PTHR43790:SF4">
    <property type="entry name" value="GUANOSINE IMPORT ATP-BINDING PROTEIN NUPO"/>
    <property type="match status" value="1"/>
</dbReference>
<evidence type="ECO:0000313" key="7">
    <source>
        <dbReference type="EMBL" id="MBB1160694.1"/>
    </source>
</evidence>
<evidence type="ECO:0000256" key="2">
    <source>
        <dbReference type="ARBA" id="ARBA00022597"/>
    </source>
</evidence>
<keyword evidence="8" id="KW-1185">Reference proteome</keyword>
<evidence type="ECO:0000256" key="3">
    <source>
        <dbReference type="ARBA" id="ARBA00022737"/>
    </source>
</evidence>
<dbReference type="PROSITE" id="PS50893">
    <property type="entry name" value="ABC_TRANSPORTER_2"/>
    <property type="match status" value="2"/>
</dbReference>
<dbReference type="Proteomes" id="UP000586093">
    <property type="component" value="Unassembled WGS sequence"/>
</dbReference>